<keyword evidence="2" id="KW-1185">Reference proteome</keyword>
<sequence>MGYAMGSTACSFHHSLLRPPPLPLTPLSTSPNSLRKKHPAYACSSEGGGDADGDRNDDLVAYSSPYHRNRREILLLGASSAPPLLLLHRLEAASAAGNDRWFPFTGCRALVS</sequence>
<dbReference type="EMBL" id="CM042888">
    <property type="protein sequence ID" value="KAI4325283.1"/>
    <property type="molecule type" value="Genomic_DNA"/>
</dbReference>
<reference evidence="2" key="1">
    <citation type="journal article" date="2023" name="Front. Plant Sci.">
        <title>Chromosomal-level genome assembly of Melastoma candidum provides insights into trichome evolution.</title>
        <authorList>
            <person name="Zhong Y."/>
            <person name="Wu W."/>
            <person name="Sun C."/>
            <person name="Zou P."/>
            <person name="Liu Y."/>
            <person name="Dai S."/>
            <person name="Zhou R."/>
        </authorList>
    </citation>
    <scope>NUCLEOTIDE SEQUENCE [LARGE SCALE GENOMIC DNA]</scope>
</reference>
<comment type="caution">
    <text evidence="1">The sequence shown here is derived from an EMBL/GenBank/DDBJ whole genome shotgun (WGS) entry which is preliminary data.</text>
</comment>
<organism evidence="1 2">
    <name type="scientific">Melastoma candidum</name>
    <dbReference type="NCBI Taxonomy" id="119954"/>
    <lineage>
        <taxon>Eukaryota</taxon>
        <taxon>Viridiplantae</taxon>
        <taxon>Streptophyta</taxon>
        <taxon>Embryophyta</taxon>
        <taxon>Tracheophyta</taxon>
        <taxon>Spermatophyta</taxon>
        <taxon>Magnoliopsida</taxon>
        <taxon>eudicotyledons</taxon>
        <taxon>Gunneridae</taxon>
        <taxon>Pentapetalae</taxon>
        <taxon>rosids</taxon>
        <taxon>malvids</taxon>
        <taxon>Myrtales</taxon>
        <taxon>Melastomataceae</taxon>
        <taxon>Melastomatoideae</taxon>
        <taxon>Melastomateae</taxon>
        <taxon>Melastoma</taxon>
    </lineage>
</organism>
<proteinExistence type="predicted"/>
<evidence type="ECO:0000313" key="1">
    <source>
        <dbReference type="EMBL" id="KAI4325283.1"/>
    </source>
</evidence>
<name>A0ACB9MMG2_9MYRT</name>
<accession>A0ACB9MMG2</accession>
<gene>
    <name evidence="1" type="ORF">MLD38_030696</name>
</gene>
<dbReference type="Proteomes" id="UP001057402">
    <property type="component" value="Chromosome 9"/>
</dbReference>
<evidence type="ECO:0000313" key="2">
    <source>
        <dbReference type="Proteomes" id="UP001057402"/>
    </source>
</evidence>
<protein>
    <submittedName>
        <fullName evidence="1">Uncharacterized protein</fullName>
    </submittedName>
</protein>